<dbReference type="VEuPathDB" id="FungiDB:H310_10279"/>
<dbReference type="AlphaFoldDB" id="A0A024TRC8"/>
<proteinExistence type="predicted"/>
<reference evidence="2" key="1">
    <citation type="submission" date="2013-12" db="EMBL/GenBank/DDBJ databases">
        <title>The Genome Sequence of Aphanomyces invadans NJM9701.</title>
        <authorList>
            <consortium name="The Broad Institute Genomics Platform"/>
            <person name="Russ C."/>
            <person name="Tyler B."/>
            <person name="van West P."/>
            <person name="Dieguez-Uribeondo J."/>
            <person name="Young S.K."/>
            <person name="Zeng Q."/>
            <person name="Gargeya S."/>
            <person name="Fitzgerald M."/>
            <person name="Abouelleil A."/>
            <person name="Alvarado L."/>
            <person name="Chapman S.B."/>
            <person name="Gainer-Dewar J."/>
            <person name="Goldberg J."/>
            <person name="Griggs A."/>
            <person name="Gujja S."/>
            <person name="Hansen M."/>
            <person name="Howarth C."/>
            <person name="Imamovic A."/>
            <person name="Ireland A."/>
            <person name="Larimer J."/>
            <person name="McCowan C."/>
            <person name="Murphy C."/>
            <person name="Pearson M."/>
            <person name="Poon T.W."/>
            <person name="Priest M."/>
            <person name="Roberts A."/>
            <person name="Saif S."/>
            <person name="Shea T."/>
            <person name="Sykes S."/>
            <person name="Wortman J."/>
            <person name="Nusbaum C."/>
            <person name="Birren B."/>
        </authorList>
    </citation>
    <scope>NUCLEOTIDE SEQUENCE [LARGE SCALE GENOMIC DNA]</scope>
    <source>
        <strain evidence="2">NJM9701</strain>
    </source>
</reference>
<sequence>MKSTKPTTLVSARDENKSSFFVIGADQNDFIVGKWSTGLLGCINARSMPTGCMVTFCPCVSLAQIAHRVGMYKYWTVICTFVALFLVYIGMAALESTVSKCMFWRCGSSRSSRFS</sequence>
<dbReference type="OrthoDB" id="1045822at2759"/>
<keyword evidence="1" id="KW-0472">Membrane</keyword>
<gene>
    <name evidence="2" type="ORF">H310_10279</name>
</gene>
<keyword evidence="1" id="KW-0812">Transmembrane</keyword>
<name>A0A024TRC8_9STRA</name>
<accession>A0A024TRC8</accession>
<organism evidence="2">
    <name type="scientific">Aphanomyces invadans</name>
    <dbReference type="NCBI Taxonomy" id="157072"/>
    <lineage>
        <taxon>Eukaryota</taxon>
        <taxon>Sar</taxon>
        <taxon>Stramenopiles</taxon>
        <taxon>Oomycota</taxon>
        <taxon>Saprolegniomycetes</taxon>
        <taxon>Saprolegniales</taxon>
        <taxon>Verrucalvaceae</taxon>
        <taxon>Aphanomyces</taxon>
    </lineage>
</organism>
<dbReference type="RefSeq" id="XP_008874841.1">
    <property type="nucleotide sequence ID" value="XM_008876619.1"/>
</dbReference>
<evidence type="ECO:0000313" key="2">
    <source>
        <dbReference type="EMBL" id="ETV96578.1"/>
    </source>
</evidence>
<dbReference type="GeneID" id="20087329"/>
<evidence type="ECO:0000256" key="1">
    <source>
        <dbReference type="SAM" id="Phobius"/>
    </source>
</evidence>
<dbReference type="EMBL" id="KI913976">
    <property type="protein sequence ID" value="ETV96578.1"/>
    <property type="molecule type" value="Genomic_DNA"/>
</dbReference>
<feature type="transmembrane region" description="Helical" evidence="1">
    <location>
        <begin position="74"/>
        <end position="94"/>
    </location>
</feature>
<keyword evidence="1" id="KW-1133">Transmembrane helix</keyword>
<protein>
    <submittedName>
        <fullName evidence="2">Uncharacterized protein</fullName>
    </submittedName>
</protein>